<keyword evidence="8" id="KW-1185">Reference proteome</keyword>
<feature type="domain" description="TauD/TfdA-like" evidence="6">
    <location>
        <begin position="26"/>
        <end position="274"/>
    </location>
</feature>
<keyword evidence="4" id="KW-0560">Oxidoreductase</keyword>
<dbReference type="OMA" id="GGSWTHF"/>
<dbReference type="InterPro" id="IPR042098">
    <property type="entry name" value="TauD-like_sf"/>
</dbReference>
<dbReference type="Pfam" id="PF02668">
    <property type="entry name" value="TauD"/>
    <property type="match status" value="1"/>
</dbReference>
<dbReference type="InterPro" id="IPR003819">
    <property type="entry name" value="TauD/TfdA-like"/>
</dbReference>
<dbReference type="Gene3D" id="3.60.130.10">
    <property type="entry name" value="Clavaminate synthase-like"/>
    <property type="match status" value="1"/>
</dbReference>
<comment type="similarity">
    <text evidence="1">Belongs to the TfdA dioxygenase family.</text>
</comment>
<keyword evidence="2" id="KW-0479">Metal-binding</keyword>
<organism evidence="7 8">
    <name type="scientific">Pseudocohnilembus persalinus</name>
    <name type="common">Ciliate</name>
    <dbReference type="NCBI Taxonomy" id="266149"/>
    <lineage>
        <taxon>Eukaryota</taxon>
        <taxon>Sar</taxon>
        <taxon>Alveolata</taxon>
        <taxon>Ciliophora</taxon>
        <taxon>Intramacronucleata</taxon>
        <taxon>Oligohymenophorea</taxon>
        <taxon>Scuticociliatia</taxon>
        <taxon>Philasterida</taxon>
        <taxon>Pseudocohnilembidae</taxon>
        <taxon>Pseudocohnilembus</taxon>
    </lineage>
</organism>
<dbReference type="GO" id="GO:0051213">
    <property type="term" value="F:dioxygenase activity"/>
    <property type="evidence" value="ECO:0007669"/>
    <property type="project" value="UniProtKB-KW"/>
</dbReference>
<gene>
    <name evidence="7" type="ORF">PPERSA_06541</name>
</gene>
<evidence type="ECO:0000313" key="7">
    <source>
        <dbReference type="EMBL" id="KRX04907.1"/>
    </source>
</evidence>
<proteinExistence type="inferred from homology"/>
<dbReference type="AlphaFoldDB" id="A0A0V0QRL8"/>
<dbReference type="PANTHER" id="PTHR43779:SF3">
    <property type="entry name" value="(3R)-3-[(CARBOXYMETHYL)AMINO]FATTY ACID OXYGENASE_DECARBOXYLASE"/>
    <property type="match status" value="1"/>
</dbReference>
<dbReference type="EMBL" id="LDAU01000110">
    <property type="protein sequence ID" value="KRX04907.1"/>
    <property type="molecule type" value="Genomic_DNA"/>
</dbReference>
<dbReference type="InterPro" id="IPR051178">
    <property type="entry name" value="TfdA_dioxygenase"/>
</dbReference>
<name>A0A0V0QRL8_PSEPJ</name>
<dbReference type="Proteomes" id="UP000054937">
    <property type="component" value="Unassembled WGS sequence"/>
</dbReference>
<evidence type="ECO:0000313" key="8">
    <source>
        <dbReference type="Proteomes" id="UP000054937"/>
    </source>
</evidence>
<evidence type="ECO:0000256" key="4">
    <source>
        <dbReference type="ARBA" id="ARBA00023002"/>
    </source>
</evidence>
<evidence type="ECO:0000256" key="1">
    <source>
        <dbReference type="ARBA" id="ARBA00005896"/>
    </source>
</evidence>
<comment type="caution">
    <text evidence="7">The sequence shown here is derived from an EMBL/GenBank/DDBJ whole genome shotgun (WGS) entry which is preliminary data.</text>
</comment>
<reference evidence="7 8" key="1">
    <citation type="journal article" date="2015" name="Sci. Rep.">
        <title>Genome of the facultative scuticociliatosis pathogen Pseudocohnilembus persalinus provides insight into its virulence through horizontal gene transfer.</title>
        <authorList>
            <person name="Xiong J."/>
            <person name="Wang G."/>
            <person name="Cheng J."/>
            <person name="Tian M."/>
            <person name="Pan X."/>
            <person name="Warren A."/>
            <person name="Jiang C."/>
            <person name="Yuan D."/>
            <person name="Miao W."/>
        </authorList>
    </citation>
    <scope>NUCLEOTIDE SEQUENCE [LARGE SCALE GENOMIC DNA]</scope>
    <source>
        <strain evidence="7">36N120E</strain>
    </source>
</reference>
<evidence type="ECO:0000256" key="3">
    <source>
        <dbReference type="ARBA" id="ARBA00022964"/>
    </source>
</evidence>
<dbReference type="OrthoDB" id="409565at2759"/>
<dbReference type="GO" id="GO:0046872">
    <property type="term" value="F:metal ion binding"/>
    <property type="evidence" value="ECO:0007669"/>
    <property type="project" value="UniProtKB-KW"/>
</dbReference>
<sequence length="286" mass="33235">MQSLKNINALKRTLGHPIHINTCVSKLSKQEIREKILEPLWQHGTICLKNQDLEAPQLKYLAQSLGKTYVLPKSFTFENNNDNFPEVVRIGNIKADGQIIKGFQGAEYWHHDGNFYESPQNRVMNILHTKILPNSGGQTGFLDMVGPLRDQIFTQQELEKLKRSTLEVSVKNIKDFKIESENDIIPEVVHPVVNKHPISGFEYLYLPSNPKGLYDTVEKKHWIKNSEIWDKLTEKGYIYQHQWEEGDVLIWDNLTTMHRSMGGYFDSARLLLRIQSKYIENEMQVE</sequence>
<evidence type="ECO:0000256" key="2">
    <source>
        <dbReference type="ARBA" id="ARBA00022723"/>
    </source>
</evidence>
<dbReference type="InParanoid" id="A0A0V0QRL8"/>
<keyword evidence="5" id="KW-0408">Iron</keyword>
<evidence type="ECO:0000259" key="6">
    <source>
        <dbReference type="Pfam" id="PF02668"/>
    </source>
</evidence>
<evidence type="ECO:0000256" key="5">
    <source>
        <dbReference type="ARBA" id="ARBA00023004"/>
    </source>
</evidence>
<keyword evidence="3" id="KW-0223">Dioxygenase</keyword>
<protein>
    <recommendedName>
        <fullName evidence="6">TauD/TfdA-like domain-containing protein</fullName>
    </recommendedName>
</protein>
<dbReference type="SUPFAM" id="SSF51197">
    <property type="entry name" value="Clavaminate synthase-like"/>
    <property type="match status" value="1"/>
</dbReference>
<dbReference type="PANTHER" id="PTHR43779">
    <property type="entry name" value="DIOXYGENASE RV0097-RELATED"/>
    <property type="match status" value="1"/>
</dbReference>
<accession>A0A0V0QRL8</accession>